<sequence length="238" mass="27512">MSLYGNGKGYIGKSMSVNAREAYLNEEMPESKWSKAVLIDLAMSTNESLNEALLKKVSLKALRSICLNETCWHHTGAFYKRTYFYEFSEEKVLNLTNSHLESLIETRKNFLENTKAERKEQADFKKAIRDEKKAKEDQKAEWLKLFPYASQKTEGGFLRACESGKIDFEKLNNLRKDDYLKKIEVLEKNIKANSEKLIGLDSKDFSDEKKAQLKASYESNLNYATKQAELLKKELEAF</sequence>
<comment type="caution">
    <text evidence="2">The sequence shown here is derived from an EMBL/GenBank/DDBJ whole genome shotgun (WGS) entry which is preliminary data.</text>
</comment>
<evidence type="ECO:0000256" key="1">
    <source>
        <dbReference type="SAM" id="Coils"/>
    </source>
</evidence>
<dbReference type="HOGENOM" id="CLU_1165404_0_0_12"/>
<evidence type="ECO:0000313" key="2">
    <source>
        <dbReference type="EMBL" id="EMB29664.1"/>
    </source>
</evidence>
<proteinExistence type="predicted"/>
<dbReference type="PATRIC" id="fig|999431.4.peg.1745"/>
<name>M2C5K7_TREDN</name>
<reference evidence="2" key="1">
    <citation type="submission" date="2012-01" db="EMBL/GenBank/DDBJ databases">
        <title>The Genome Sequence of Treponema denticola H1-T.</title>
        <authorList>
            <consortium name="The Broad Institute Genome Sequencing Platform"/>
            <person name="Earl A."/>
            <person name="Ward D."/>
            <person name="Feldgarden M."/>
            <person name="Gevers D."/>
            <person name="Blanton J.M."/>
            <person name="Fenno C.J."/>
            <person name="Baranova O.V."/>
            <person name="Mathney J."/>
            <person name="Dewhirst F.E."/>
            <person name="Izard J."/>
            <person name="Young S.K."/>
            <person name="Zeng Q."/>
            <person name="Gargeya S."/>
            <person name="Fitzgerald M."/>
            <person name="Haas B."/>
            <person name="Abouelleil A."/>
            <person name="Alvarado L."/>
            <person name="Arachchi H.M."/>
            <person name="Berlin A."/>
            <person name="Chapman S.B."/>
            <person name="Gearin G."/>
            <person name="Goldberg J."/>
            <person name="Griggs A."/>
            <person name="Gujja S."/>
            <person name="Hansen M."/>
            <person name="Heiman D."/>
            <person name="Howarth C."/>
            <person name="Larimer J."/>
            <person name="Lui A."/>
            <person name="MacDonald P.J.P."/>
            <person name="McCowen C."/>
            <person name="Montmayeur A."/>
            <person name="Murphy C."/>
            <person name="Neiman D."/>
            <person name="Pearson M."/>
            <person name="Priest M."/>
            <person name="Roberts A."/>
            <person name="Saif S."/>
            <person name="Shea T."/>
            <person name="Sisk P."/>
            <person name="Stolte C."/>
            <person name="Sykes S."/>
            <person name="Wortman J."/>
            <person name="Nusbaum C."/>
            <person name="Birren B."/>
        </authorList>
    </citation>
    <scope>NUCLEOTIDE SEQUENCE [LARGE SCALE GENOMIC DNA]</scope>
    <source>
        <strain evidence="2">H1-T</strain>
    </source>
</reference>
<accession>M2C5K7</accession>
<dbReference type="Proteomes" id="UP000011708">
    <property type="component" value="Chromosome"/>
</dbReference>
<protein>
    <submittedName>
        <fullName evidence="2">Uncharacterized protein</fullName>
    </submittedName>
</protein>
<dbReference type="AlphaFoldDB" id="M2C5K7"/>
<keyword evidence="1" id="KW-0175">Coiled coil</keyword>
<feature type="coiled-coil region" evidence="1">
    <location>
        <begin position="176"/>
        <end position="234"/>
    </location>
</feature>
<dbReference type="RefSeq" id="WP_002689068.1">
    <property type="nucleotide sequence ID" value="NZ_CM001794.1"/>
</dbReference>
<organism evidence="2">
    <name type="scientific">Treponema denticola H1-T</name>
    <dbReference type="NCBI Taxonomy" id="999431"/>
    <lineage>
        <taxon>Bacteria</taxon>
        <taxon>Pseudomonadati</taxon>
        <taxon>Spirochaetota</taxon>
        <taxon>Spirochaetia</taxon>
        <taxon>Spirochaetales</taxon>
        <taxon>Treponemataceae</taxon>
        <taxon>Treponema</taxon>
    </lineage>
</organism>
<gene>
    <name evidence="2" type="ORF">HMPREF9725_01691</name>
</gene>
<dbReference type="EMBL" id="AGDW01000019">
    <property type="protein sequence ID" value="EMB29664.1"/>
    <property type="molecule type" value="Genomic_DNA"/>
</dbReference>